<keyword evidence="3" id="KW-1185">Reference proteome</keyword>
<accession>A0A6A6AXV3</accession>
<proteinExistence type="predicted"/>
<dbReference type="RefSeq" id="XP_033392154.1">
    <property type="nucleotide sequence ID" value="XM_033535284.1"/>
</dbReference>
<gene>
    <name evidence="2" type="ORF">K452DRAFT_130461</name>
</gene>
<organism evidence="2 3">
    <name type="scientific">Aplosporella prunicola CBS 121167</name>
    <dbReference type="NCBI Taxonomy" id="1176127"/>
    <lineage>
        <taxon>Eukaryota</taxon>
        <taxon>Fungi</taxon>
        <taxon>Dikarya</taxon>
        <taxon>Ascomycota</taxon>
        <taxon>Pezizomycotina</taxon>
        <taxon>Dothideomycetes</taxon>
        <taxon>Dothideomycetes incertae sedis</taxon>
        <taxon>Botryosphaeriales</taxon>
        <taxon>Aplosporellaceae</taxon>
        <taxon>Aplosporella</taxon>
    </lineage>
</organism>
<sequence>MEPASILTIVVTSLSVVVKTSLALKELSQKYRSVGQEVTLIIVRLNTIEAIVSQIGSWLQKEEPVQEQVAADVQMAVAACEFVVGEIYNHVERVREGWFGGKIRHMWNEEQLLQYQRSLDSQISALGVLLNIAVL</sequence>
<evidence type="ECO:0008006" key="4">
    <source>
        <dbReference type="Google" id="ProtNLM"/>
    </source>
</evidence>
<protein>
    <recommendedName>
        <fullName evidence="4">Fungal N-terminal domain-containing protein</fullName>
    </recommendedName>
</protein>
<name>A0A6A6AXV3_9PEZI</name>
<evidence type="ECO:0000256" key="1">
    <source>
        <dbReference type="SAM" id="SignalP"/>
    </source>
</evidence>
<dbReference type="EMBL" id="ML995521">
    <property type="protein sequence ID" value="KAF2136436.1"/>
    <property type="molecule type" value="Genomic_DNA"/>
</dbReference>
<evidence type="ECO:0000313" key="3">
    <source>
        <dbReference type="Proteomes" id="UP000799438"/>
    </source>
</evidence>
<dbReference type="GeneID" id="54292778"/>
<feature type="chain" id="PRO_5025397185" description="Fungal N-terminal domain-containing protein" evidence="1">
    <location>
        <begin position="24"/>
        <end position="135"/>
    </location>
</feature>
<evidence type="ECO:0000313" key="2">
    <source>
        <dbReference type="EMBL" id="KAF2136436.1"/>
    </source>
</evidence>
<feature type="signal peptide" evidence="1">
    <location>
        <begin position="1"/>
        <end position="23"/>
    </location>
</feature>
<dbReference type="AlphaFoldDB" id="A0A6A6AXV3"/>
<keyword evidence="1" id="KW-0732">Signal</keyword>
<reference evidence="2" key="1">
    <citation type="journal article" date="2020" name="Stud. Mycol.">
        <title>101 Dothideomycetes genomes: a test case for predicting lifestyles and emergence of pathogens.</title>
        <authorList>
            <person name="Haridas S."/>
            <person name="Albert R."/>
            <person name="Binder M."/>
            <person name="Bloem J."/>
            <person name="Labutti K."/>
            <person name="Salamov A."/>
            <person name="Andreopoulos B."/>
            <person name="Baker S."/>
            <person name="Barry K."/>
            <person name="Bills G."/>
            <person name="Bluhm B."/>
            <person name="Cannon C."/>
            <person name="Castanera R."/>
            <person name="Culley D."/>
            <person name="Daum C."/>
            <person name="Ezra D."/>
            <person name="Gonzalez J."/>
            <person name="Henrissat B."/>
            <person name="Kuo A."/>
            <person name="Liang C."/>
            <person name="Lipzen A."/>
            <person name="Lutzoni F."/>
            <person name="Magnuson J."/>
            <person name="Mondo S."/>
            <person name="Nolan M."/>
            <person name="Ohm R."/>
            <person name="Pangilinan J."/>
            <person name="Park H.-J."/>
            <person name="Ramirez L."/>
            <person name="Alfaro M."/>
            <person name="Sun H."/>
            <person name="Tritt A."/>
            <person name="Yoshinaga Y."/>
            <person name="Zwiers L.-H."/>
            <person name="Turgeon B."/>
            <person name="Goodwin S."/>
            <person name="Spatafora J."/>
            <person name="Crous P."/>
            <person name="Grigoriev I."/>
        </authorList>
    </citation>
    <scope>NUCLEOTIDE SEQUENCE</scope>
    <source>
        <strain evidence="2">CBS 121167</strain>
    </source>
</reference>
<dbReference type="Proteomes" id="UP000799438">
    <property type="component" value="Unassembled WGS sequence"/>
</dbReference>